<dbReference type="Pfam" id="PF13041">
    <property type="entry name" value="PPR_2"/>
    <property type="match status" value="3"/>
</dbReference>
<sequence>MAAAAAAAASVIPTTIIYPSLFRLLLRCTEQKNVARGSALHAYALKSGSWADVFLSNSIVVMYAKCGKLPRAAAAFEDMGAGRGVVSWNSLINAYSQLGPQGSPTAFRLFRRMRAEGGVHVLPNCFTFAGVFTAASHSPGASGYGREAHCVAIKTANCADVFVGSSLLNMYCKLECITDARKVFDGMPLKNAVSWAAMISGYAVDKSGLEAFELFRLMLEEGECGTNEFVFTSVLSALSAPGFLEMGQQVHCLAIRNGIVSFVSVENSLVTLYAKCECMDDARLMFESSAGKNSITWSAMITGYAQNGASRKALSFFLKMHFAGFRPSEFTFVGFLNACSDVVAVVEGKQAHAFLLKVGFELQAYVKSALVDMYAKCSCIDDARKGFDELHDADVVLWSSMIGGYVQNGEHEEALALYGSMRKESILPSNLTVATVLRACASLAALKQGKQIHACSLKYGFSLGIPIGSALSTMYAKCGNLEDCSLVFRRMPQRDVVAWNSIISGFSQNGRGIDALNLFEEMKKEGTEPDHVTFVNLLSSCSHVGLVERGWSYLRSMLNDYGLVPMIEHYACMVDILSRAGLFKEAKDFIESVPINHGTCLWRIVLGACYNYRNFEIGAYAGERLMELGSQDSSAYILLANIYAAWSRWDDVERIRGLMRLRGVDKDPGCSWVELYNTVHVFVSRELQHPEIEDIYAELRRLIKNMKDEGYRPASRSPCHHYLESEIKFQTEEALQLIASAVS</sequence>
<protein>
    <recommendedName>
        <fullName evidence="5">DYW domain-containing protein</fullName>
    </recommendedName>
</protein>
<dbReference type="GO" id="GO:0003723">
    <property type="term" value="F:RNA binding"/>
    <property type="evidence" value="ECO:0007669"/>
    <property type="project" value="InterPro"/>
</dbReference>
<reference evidence="3 4" key="1">
    <citation type="journal article" date="2014" name="Agronomy (Basel)">
        <title>A Draft Genome Sequence for Ensete ventricosum, the Drought-Tolerant Tree Against Hunger.</title>
        <authorList>
            <person name="Harrison J."/>
            <person name="Moore K.A."/>
            <person name="Paszkiewicz K."/>
            <person name="Jones T."/>
            <person name="Grant M."/>
            <person name="Ambacheew D."/>
            <person name="Muzemil S."/>
            <person name="Studholme D.J."/>
        </authorList>
    </citation>
    <scope>NUCLEOTIDE SEQUENCE [LARGE SCALE GENOMIC DNA]</scope>
</reference>
<feature type="repeat" description="PPR" evidence="2">
    <location>
        <begin position="191"/>
        <end position="225"/>
    </location>
</feature>
<feature type="repeat" description="PPR" evidence="2">
    <location>
        <begin position="84"/>
        <end position="120"/>
    </location>
</feature>
<keyword evidence="1" id="KW-0677">Repeat</keyword>
<dbReference type="FunFam" id="1.25.40.10:FF:000687">
    <property type="entry name" value="Pentatricopeptide repeat-containing protein At4g33170"/>
    <property type="match status" value="1"/>
</dbReference>
<accession>A0A426YAJ6</accession>
<dbReference type="AlphaFoldDB" id="A0A426YAJ6"/>
<dbReference type="GO" id="GO:0099402">
    <property type="term" value="P:plant organ development"/>
    <property type="evidence" value="ECO:0007669"/>
    <property type="project" value="UniProtKB-ARBA"/>
</dbReference>
<dbReference type="InterPro" id="IPR046960">
    <property type="entry name" value="PPR_At4g14850-like_plant"/>
</dbReference>
<dbReference type="FunFam" id="1.25.40.10:FF:000343">
    <property type="entry name" value="Pentatricopeptide repeat-containing protein At3g58590"/>
    <property type="match status" value="1"/>
</dbReference>
<dbReference type="PANTHER" id="PTHR24015">
    <property type="entry name" value="OS07G0578800 PROTEIN-RELATED"/>
    <property type="match status" value="1"/>
</dbReference>
<evidence type="ECO:0008006" key="5">
    <source>
        <dbReference type="Google" id="ProtNLM"/>
    </source>
</evidence>
<dbReference type="InterPro" id="IPR011990">
    <property type="entry name" value="TPR-like_helical_dom_sf"/>
</dbReference>
<dbReference type="Pfam" id="PF01535">
    <property type="entry name" value="PPR"/>
    <property type="match status" value="3"/>
</dbReference>
<feature type="repeat" description="PPR" evidence="2">
    <location>
        <begin position="394"/>
        <end position="428"/>
    </location>
</feature>
<dbReference type="Pfam" id="PF20431">
    <property type="entry name" value="E_motif"/>
    <property type="match status" value="1"/>
</dbReference>
<evidence type="ECO:0000256" key="2">
    <source>
        <dbReference type="PROSITE-ProRule" id="PRU00708"/>
    </source>
</evidence>
<dbReference type="GO" id="GO:0009451">
    <property type="term" value="P:RNA modification"/>
    <property type="evidence" value="ECO:0007669"/>
    <property type="project" value="InterPro"/>
</dbReference>
<name>A0A426YAJ6_ENSVE</name>
<dbReference type="Gene3D" id="1.25.40.10">
    <property type="entry name" value="Tetratricopeptide repeat domain"/>
    <property type="match status" value="5"/>
</dbReference>
<comment type="caution">
    <text evidence="3">The sequence shown here is derived from an EMBL/GenBank/DDBJ whole genome shotgun (WGS) entry which is preliminary data.</text>
</comment>
<dbReference type="FunFam" id="1.25.40.10:FF:000196">
    <property type="entry name" value="Pentatricopeptide repeat-containing protein At4g14850"/>
    <property type="match status" value="1"/>
</dbReference>
<dbReference type="Proteomes" id="UP000287651">
    <property type="component" value="Unassembled WGS sequence"/>
</dbReference>
<organism evidence="3 4">
    <name type="scientific">Ensete ventricosum</name>
    <name type="common">Abyssinian banana</name>
    <name type="synonym">Musa ensete</name>
    <dbReference type="NCBI Taxonomy" id="4639"/>
    <lineage>
        <taxon>Eukaryota</taxon>
        <taxon>Viridiplantae</taxon>
        <taxon>Streptophyta</taxon>
        <taxon>Embryophyta</taxon>
        <taxon>Tracheophyta</taxon>
        <taxon>Spermatophyta</taxon>
        <taxon>Magnoliopsida</taxon>
        <taxon>Liliopsida</taxon>
        <taxon>Zingiberales</taxon>
        <taxon>Musaceae</taxon>
        <taxon>Ensete</taxon>
    </lineage>
</organism>
<gene>
    <name evidence="3" type="ORF">B296_00030503</name>
</gene>
<dbReference type="EMBL" id="AMZH03013760">
    <property type="protein sequence ID" value="RRT48737.1"/>
    <property type="molecule type" value="Genomic_DNA"/>
</dbReference>
<dbReference type="InterPro" id="IPR002885">
    <property type="entry name" value="PPR_rpt"/>
</dbReference>
<dbReference type="FunFam" id="1.25.40.10:FF:000158">
    <property type="entry name" value="pentatricopeptide repeat-containing protein At2g33680"/>
    <property type="match status" value="1"/>
</dbReference>
<dbReference type="PANTHER" id="PTHR24015:SF47">
    <property type="entry name" value="OS01G0374200 PROTEIN"/>
    <property type="match status" value="1"/>
</dbReference>
<proteinExistence type="predicted"/>
<evidence type="ECO:0000256" key="1">
    <source>
        <dbReference type="ARBA" id="ARBA00022737"/>
    </source>
</evidence>
<dbReference type="InterPro" id="IPR046848">
    <property type="entry name" value="E_motif"/>
</dbReference>
<evidence type="ECO:0000313" key="4">
    <source>
        <dbReference type="Proteomes" id="UP000287651"/>
    </source>
</evidence>
<evidence type="ECO:0000313" key="3">
    <source>
        <dbReference type="EMBL" id="RRT48737.1"/>
    </source>
</evidence>
<dbReference type="PROSITE" id="PS51375">
    <property type="entry name" value="PPR"/>
    <property type="match status" value="5"/>
</dbReference>
<feature type="repeat" description="PPR" evidence="2">
    <location>
        <begin position="293"/>
        <end position="327"/>
    </location>
</feature>
<dbReference type="NCBIfam" id="TIGR00756">
    <property type="entry name" value="PPR"/>
    <property type="match status" value="4"/>
</dbReference>
<feature type="repeat" description="PPR" evidence="2">
    <location>
        <begin position="495"/>
        <end position="529"/>
    </location>
</feature>